<dbReference type="OrthoDB" id="350628at2"/>
<dbReference type="AlphaFoldDB" id="W5SV59"/>
<keyword evidence="2" id="KW-1185">Reference proteome</keyword>
<dbReference type="InterPro" id="IPR009791">
    <property type="entry name" value="DUF1357"/>
</dbReference>
<dbReference type="HOGENOM" id="CLU_1451823_0_0_12"/>
<dbReference type="RefSeq" id="WP_025408457.1">
    <property type="nucleotide sequence ID" value="NZ_CP005746.1"/>
</dbReference>
<organism evidence="1">
    <name type="scientific">Borrelia coriaceae ATCC 43381</name>
    <dbReference type="NCBI Taxonomy" id="1408429"/>
    <lineage>
        <taxon>Bacteria</taxon>
        <taxon>Pseudomonadati</taxon>
        <taxon>Spirochaetota</taxon>
        <taxon>Spirochaetia</taxon>
        <taxon>Spirochaetales</taxon>
        <taxon>Borreliaceae</taxon>
        <taxon>Borrelia</taxon>
    </lineage>
</organism>
<name>W5SV59_9SPIR</name>
<evidence type="ECO:0000313" key="1">
    <source>
        <dbReference type="EMBL" id="AHH11104.1"/>
    </source>
</evidence>
<accession>W5SV59</accession>
<evidence type="ECO:0000313" key="2">
    <source>
        <dbReference type="Proteomes" id="UP000019330"/>
    </source>
</evidence>
<dbReference type="EMBL" id="CP005746">
    <property type="protein sequence ID" value="AHH11104.1"/>
    <property type="molecule type" value="Genomic_DNA"/>
</dbReference>
<geneLocation type="plasmid" evidence="1 2">
    <name>unnamed</name>
</geneLocation>
<sequence>MVKADVDVLDELKRDASVNENLSSANSTAKSTTNGDINISDAKASDSDLLAKAVWITRLADDNLSLSYNTQELLSAGHSLVKVLDIQVCELIKKYVDEKQILAVAGSLDVLNLSSNVKDILLRLANANIDSFKNSNNSYSLMTFNKGNLKEVLNLRNTNSVIRDYKDLRQAMINEWTQIRKEFYSA</sequence>
<proteinExistence type="predicted"/>
<protein>
    <submittedName>
        <fullName evidence="1">Uncharacterized protein</fullName>
    </submittedName>
</protein>
<dbReference type="Proteomes" id="UP000019330">
    <property type="component" value="Plasmid unnamed"/>
</dbReference>
<gene>
    <name evidence="1" type="ORF">BCO_0020700</name>
</gene>
<dbReference type="Pfam" id="PF07094">
    <property type="entry name" value="DUF1357"/>
    <property type="match status" value="1"/>
</dbReference>
<reference evidence="1" key="1">
    <citation type="submission" date="2013-04" db="EMBL/GenBank/DDBJ databases">
        <title>Comparative Genomics of Relapsing Fever Spirochetes.</title>
        <authorList>
            <person name="Schwan T.G."/>
            <person name="Raffel S.J."/>
            <person name="Porcella S.F."/>
            <person name="Martens C.A."/>
            <person name="Bruno D.P."/>
            <person name="Ricklefs S.M."/>
            <person name="Barbian K.B."/>
        </authorList>
    </citation>
    <scope>NUCLEOTIDE SEQUENCE</scope>
    <source>
        <strain evidence="1">Co53</strain>
        <plasmid evidence="1">unnamed</plasmid>
    </source>
</reference>
<keyword evidence="1" id="KW-0614">Plasmid</keyword>